<accession>A0A9D1I1T3</accession>
<dbReference type="InterPro" id="IPR024523">
    <property type="entry name" value="DUF3793"/>
</dbReference>
<dbReference type="AlphaFoldDB" id="A0A9D1I1T3"/>
<evidence type="ECO:0000313" key="1">
    <source>
        <dbReference type="EMBL" id="HIU25335.1"/>
    </source>
</evidence>
<reference evidence="1" key="1">
    <citation type="submission" date="2020-10" db="EMBL/GenBank/DDBJ databases">
        <authorList>
            <person name="Gilroy R."/>
        </authorList>
    </citation>
    <scope>NUCLEOTIDE SEQUENCE</scope>
    <source>
        <strain evidence="1">ChiHcec3-6078</strain>
    </source>
</reference>
<name>A0A9D1I1T3_9FIRM</name>
<comment type="caution">
    <text evidence="1">The sequence shown here is derived from an EMBL/GenBank/DDBJ whole genome shotgun (WGS) entry which is preliminary data.</text>
</comment>
<protein>
    <submittedName>
        <fullName evidence="1">DUF3793 family protein</fullName>
    </submittedName>
</protein>
<evidence type="ECO:0000313" key="2">
    <source>
        <dbReference type="Proteomes" id="UP000824090"/>
    </source>
</evidence>
<gene>
    <name evidence="1" type="ORF">IAC50_02395</name>
</gene>
<organism evidence="1 2">
    <name type="scientific">Candidatus Allocopromorpha excrementigallinarum</name>
    <dbReference type="NCBI Taxonomy" id="2840742"/>
    <lineage>
        <taxon>Bacteria</taxon>
        <taxon>Bacillati</taxon>
        <taxon>Bacillota</taxon>
        <taxon>Clostridia</taxon>
        <taxon>Eubacteriales</taxon>
        <taxon>Eubacteriaceae</taxon>
        <taxon>Eubacteriaceae incertae sedis</taxon>
        <taxon>Candidatus Allocopromorpha</taxon>
    </lineage>
</organism>
<dbReference type="Pfam" id="PF12672">
    <property type="entry name" value="DUF3793"/>
    <property type="match status" value="1"/>
</dbReference>
<proteinExistence type="predicted"/>
<dbReference type="EMBL" id="DVMP01000048">
    <property type="protein sequence ID" value="HIU25335.1"/>
    <property type="molecule type" value="Genomic_DNA"/>
</dbReference>
<reference evidence="1" key="2">
    <citation type="journal article" date="2021" name="PeerJ">
        <title>Extensive microbial diversity within the chicken gut microbiome revealed by metagenomics and culture.</title>
        <authorList>
            <person name="Gilroy R."/>
            <person name="Ravi A."/>
            <person name="Getino M."/>
            <person name="Pursley I."/>
            <person name="Horton D.L."/>
            <person name="Alikhan N.F."/>
            <person name="Baker D."/>
            <person name="Gharbi K."/>
            <person name="Hall N."/>
            <person name="Watson M."/>
            <person name="Adriaenssens E.M."/>
            <person name="Foster-Nyarko E."/>
            <person name="Jarju S."/>
            <person name="Secka A."/>
            <person name="Antonio M."/>
            <person name="Oren A."/>
            <person name="Chaudhuri R.R."/>
            <person name="La Ragione R."/>
            <person name="Hildebrand F."/>
            <person name="Pallen M.J."/>
        </authorList>
    </citation>
    <scope>NUCLEOTIDE SEQUENCE</scope>
    <source>
        <strain evidence="1">ChiHcec3-6078</strain>
    </source>
</reference>
<dbReference type="Proteomes" id="UP000824090">
    <property type="component" value="Unassembled WGS sequence"/>
</dbReference>
<sequence>MSDNMLVAHCAPTLAGMKTGSLFACMCGCAGELKQETEQWNAMLNPRGVFIFVLRISCGRALIYVYRKERLEKELEDEKRREFLTKLGYDCGDVSRMLRRLSERISGEEEFPHEIGLFLGYPFADVKGFIENKGKNCKCAGHWKVYTDEEEAKILFTKYRKCTDIYCRLLKEGSHILRLTVAGRCLRETGL</sequence>